<feature type="compositionally biased region" description="Basic and acidic residues" evidence="1">
    <location>
        <begin position="14"/>
        <end position="23"/>
    </location>
</feature>
<organism evidence="2 3">
    <name type="scientific">Trichonephila inaurata madagascariensis</name>
    <dbReference type="NCBI Taxonomy" id="2747483"/>
    <lineage>
        <taxon>Eukaryota</taxon>
        <taxon>Metazoa</taxon>
        <taxon>Ecdysozoa</taxon>
        <taxon>Arthropoda</taxon>
        <taxon>Chelicerata</taxon>
        <taxon>Arachnida</taxon>
        <taxon>Araneae</taxon>
        <taxon>Araneomorphae</taxon>
        <taxon>Entelegynae</taxon>
        <taxon>Araneoidea</taxon>
        <taxon>Nephilidae</taxon>
        <taxon>Trichonephila</taxon>
        <taxon>Trichonephila inaurata</taxon>
    </lineage>
</organism>
<proteinExistence type="predicted"/>
<protein>
    <submittedName>
        <fullName evidence="2">Uncharacterized protein</fullName>
    </submittedName>
</protein>
<comment type="caution">
    <text evidence="2">The sequence shown here is derived from an EMBL/GenBank/DDBJ whole genome shotgun (WGS) entry which is preliminary data.</text>
</comment>
<sequence length="72" mass="8321">MGFKRSWQSGSGGPERKNRRDETVMPNTSGYNLRPRRGPKVESRPANEKRTQQGGPVRSRGSREKQQYRPYT</sequence>
<feature type="compositionally biased region" description="Basic and acidic residues" evidence="1">
    <location>
        <begin position="61"/>
        <end position="72"/>
    </location>
</feature>
<name>A0A8X6XR60_9ARAC</name>
<reference evidence="2" key="1">
    <citation type="submission" date="2020-08" db="EMBL/GenBank/DDBJ databases">
        <title>Multicomponent nature underlies the extraordinary mechanical properties of spider dragline silk.</title>
        <authorList>
            <person name="Kono N."/>
            <person name="Nakamura H."/>
            <person name="Mori M."/>
            <person name="Yoshida Y."/>
            <person name="Ohtoshi R."/>
            <person name="Malay A.D."/>
            <person name="Moran D.A.P."/>
            <person name="Tomita M."/>
            <person name="Numata K."/>
            <person name="Arakawa K."/>
        </authorList>
    </citation>
    <scope>NUCLEOTIDE SEQUENCE</scope>
</reference>
<accession>A0A8X6XR60</accession>
<evidence type="ECO:0000313" key="2">
    <source>
        <dbReference type="EMBL" id="GFY57175.1"/>
    </source>
</evidence>
<dbReference type="EMBL" id="BMAV01011378">
    <property type="protein sequence ID" value="GFY57175.1"/>
    <property type="molecule type" value="Genomic_DNA"/>
</dbReference>
<dbReference type="AlphaFoldDB" id="A0A8X6XR60"/>
<feature type="region of interest" description="Disordered" evidence="1">
    <location>
        <begin position="1"/>
        <end position="72"/>
    </location>
</feature>
<evidence type="ECO:0000313" key="3">
    <source>
        <dbReference type="Proteomes" id="UP000886998"/>
    </source>
</evidence>
<evidence type="ECO:0000256" key="1">
    <source>
        <dbReference type="SAM" id="MobiDB-lite"/>
    </source>
</evidence>
<feature type="compositionally biased region" description="Basic and acidic residues" evidence="1">
    <location>
        <begin position="39"/>
        <end position="51"/>
    </location>
</feature>
<keyword evidence="3" id="KW-1185">Reference proteome</keyword>
<gene>
    <name evidence="2" type="ORF">TNIN_4001</name>
</gene>
<dbReference type="Proteomes" id="UP000886998">
    <property type="component" value="Unassembled WGS sequence"/>
</dbReference>